<keyword evidence="2" id="KW-0969">Cilium</keyword>
<evidence type="ECO:0000313" key="3">
    <source>
        <dbReference type="Proteomes" id="UP000600101"/>
    </source>
</evidence>
<organism evidence="2 3">
    <name type="scientific">Siccirubricoccus deserti</name>
    <dbReference type="NCBI Taxonomy" id="2013562"/>
    <lineage>
        <taxon>Bacteria</taxon>
        <taxon>Pseudomonadati</taxon>
        <taxon>Pseudomonadota</taxon>
        <taxon>Alphaproteobacteria</taxon>
        <taxon>Acetobacterales</taxon>
        <taxon>Roseomonadaceae</taxon>
        <taxon>Siccirubricoccus</taxon>
    </lineage>
</organism>
<feature type="transmembrane region" description="Helical" evidence="1">
    <location>
        <begin position="133"/>
        <end position="154"/>
    </location>
</feature>
<dbReference type="AlphaFoldDB" id="A0A9X0QWB0"/>
<sequence length="381" mass="41093">MTPPLRFLWRMLGFLAAVFGFAVLLAPTLMHAFVSNPILNSLILGVMLIGIGWNLRQVLILRPEVDWLENFRQPKLGAPAQALPRLLGPMASMFAARRSDRLSLSAPAMRSVLDGIASRLDESRELSRYMTGLLIFLGLLGTFWGLLLTIASVADVINDMSVGSGDVNQLFNQLKTGLAQPLKGMGTAFSASMLGLAGALVLGFLDLTAGQAQNRFYNELEEWLAGITRLSSGVLGDAGSEGGSVPAYVQALLEQTAENLEGLQRILARGEEGRAASGQAMMTLTEKLSVLTDQMRAGQSLMLRVAEQQAALGPVLQRLAEVQANPAIDEATRGHLRNSEIYLARLLEEVTQGRAQSTAELRSEIKLVARTIAALSEEAPR</sequence>
<proteinExistence type="predicted"/>
<dbReference type="Proteomes" id="UP000600101">
    <property type="component" value="Unassembled WGS sequence"/>
</dbReference>
<comment type="caution">
    <text evidence="2">The sequence shown here is derived from an EMBL/GenBank/DDBJ whole genome shotgun (WGS) entry which is preliminary data.</text>
</comment>
<feature type="transmembrane region" description="Helical" evidence="1">
    <location>
        <begin position="38"/>
        <end position="55"/>
    </location>
</feature>
<feature type="transmembrane region" description="Helical" evidence="1">
    <location>
        <begin position="7"/>
        <end position="26"/>
    </location>
</feature>
<keyword evidence="2" id="KW-0966">Cell projection</keyword>
<reference evidence="2" key="1">
    <citation type="submission" date="2020-08" db="EMBL/GenBank/DDBJ databases">
        <authorList>
            <person name="Hu Y."/>
            <person name="Nguyen S.V."/>
            <person name="Li F."/>
            <person name="Fanning S."/>
        </authorList>
    </citation>
    <scope>NUCLEOTIDE SEQUENCE</scope>
    <source>
        <strain evidence="2">SYSU D8009</strain>
    </source>
</reference>
<evidence type="ECO:0000256" key="1">
    <source>
        <dbReference type="SAM" id="Phobius"/>
    </source>
</evidence>
<keyword evidence="3" id="KW-1185">Reference proteome</keyword>
<keyword evidence="1" id="KW-1133">Transmembrane helix</keyword>
<dbReference type="RefSeq" id="WP_186769928.1">
    <property type="nucleotide sequence ID" value="NZ_JACOMF010000006.1"/>
</dbReference>
<protein>
    <submittedName>
        <fullName evidence="2">Flagellar motor protein MotA</fullName>
    </submittedName>
</protein>
<accession>A0A9X0QWB0</accession>
<keyword evidence="1" id="KW-0812">Transmembrane</keyword>
<keyword evidence="1" id="KW-0472">Membrane</keyword>
<feature type="transmembrane region" description="Helical" evidence="1">
    <location>
        <begin position="184"/>
        <end position="205"/>
    </location>
</feature>
<name>A0A9X0QWB0_9PROT</name>
<keyword evidence="2" id="KW-0282">Flagellum</keyword>
<dbReference type="EMBL" id="JACOMF010000006">
    <property type="protein sequence ID" value="MBC4015151.1"/>
    <property type="molecule type" value="Genomic_DNA"/>
</dbReference>
<evidence type="ECO:0000313" key="2">
    <source>
        <dbReference type="EMBL" id="MBC4015151.1"/>
    </source>
</evidence>
<gene>
    <name evidence="2" type="ORF">H7965_07405</name>
</gene>